<dbReference type="Proteomes" id="UP000885826">
    <property type="component" value="Unassembled WGS sequence"/>
</dbReference>
<comment type="caution">
    <text evidence="5">The sequence shown here is derived from an EMBL/GenBank/DDBJ whole genome shotgun (WGS) entry which is preliminary data.</text>
</comment>
<organism evidence="5 6">
    <name type="scientific">candidate division WOR-3 bacterium</name>
    <dbReference type="NCBI Taxonomy" id="2052148"/>
    <lineage>
        <taxon>Bacteria</taxon>
        <taxon>Bacteria division WOR-3</taxon>
    </lineage>
</organism>
<proteinExistence type="predicted"/>
<dbReference type="GO" id="GO:0007005">
    <property type="term" value="P:mitochondrion organization"/>
    <property type="evidence" value="ECO:0007669"/>
    <property type="project" value="TreeGrafter"/>
</dbReference>
<dbReference type="PANTHER" id="PTHR23222">
    <property type="entry name" value="PROHIBITIN"/>
    <property type="match status" value="1"/>
</dbReference>
<feature type="domain" description="Band 7" evidence="4">
    <location>
        <begin position="53"/>
        <end position="228"/>
    </location>
</feature>
<evidence type="ECO:0000256" key="3">
    <source>
        <dbReference type="SAM" id="Phobius"/>
    </source>
</evidence>
<dbReference type="CDD" id="cd03401">
    <property type="entry name" value="SPFH_prohibitin"/>
    <property type="match status" value="1"/>
</dbReference>
<dbReference type="PRINTS" id="PR00721">
    <property type="entry name" value="STOMATIN"/>
</dbReference>
<keyword evidence="3" id="KW-1133">Transmembrane helix</keyword>
<keyword evidence="2 3" id="KW-0472">Membrane</keyword>
<dbReference type="EMBL" id="DRIG01000001">
    <property type="protein sequence ID" value="HEC77521.1"/>
    <property type="molecule type" value="Genomic_DNA"/>
</dbReference>
<dbReference type="Gene3D" id="3.30.479.30">
    <property type="entry name" value="Band 7 domain"/>
    <property type="match status" value="1"/>
</dbReference>
<keyword evidence="3" id="KW-0812">Transmembrane</keyword>
<evidence type="ECO:0000256" key="1">
    <source>
        <dbReference type="ARBA" id="ARBA00004370"/>
    </source>
</evidence>
<name>A0A9C9EKN1_UNCW3</name>
<evidence type="ECO:0000313" key="5">
    <source>
        <dbReference type="EMBL" id="HEC77521.1"/>
    </source>
</evidence>
<feature type="transmembrane region" description="Helical" evidence="3">
    <location>
        <begin position="36"/>
        <end position="58"/>
    </location>
</feature>
<dbReference type="InterPro" id="IPR036013">
    <property type="entry name" value="Band_7/SPFH_dom_sf"/>
</dbReference>
<reference evidence="5" key="1">
    <citation type="journal article" date="2020" name="mSystems">
        <title>Genome- and Community-Level Interaction Insights into Carbon Utilization and Element Cycling Functions of Hydrothermarchaeota in Hydrothermal Sediment.</title>
        <authorList>
            <person name="Zhou Z."/>
            <person name="Liu Y."/>
            <person name="Xu W."/>
            <person name="Pan J."/>
            <person name="Luo Z.H."/>
            <person name="Li M."/>
        </authorList>
    </citation>
    <scope>NUCLEOTIDE SEQUENCE</scope>
    <source>
        <strain evidence="5">HyVt-388</strain>
    </source>
</reference>
<dbReference type="InterPro" id="IPR001107">
    <property type="entry name" value="Band_7"/>
</dbReference>
<dbReference type="SUPFAM" id="SSF117892">
    <property type="entry name" value="Band 7/SPFH domain"/>
    <property type="match status" value="1"/>
</dbReference>
<sequence length="313" mass="35459">MFILGILIIIALFVFRASYKVQPEDRRIEDKLKVRRFATVGGIVVGGFLILASLLRIVPPGSIAVQVLFGKVLTNATLSEGLNIVNPFVDLEIMTIRTQAYTMSIATEEGERYGDDAITSLTKDGLEVAMDLTVWFHLKKEAAATVFQKIGRDYIQKIVRPAARTAIRNTTVKYNAVEIYSEKREEVQNEITNELRKDFTERGITLEKVLLRNIKLPAKVKNAIEAKLEAEQEAQKMEFILQKETKEAERKKIEAAGIAEAQRIIAQSLIGERGRAYLSWKYLENLQNLYQSPNNTIVISPYDKNFIPLLQIK</sequence>
<protein>
    <submittedName>
        <fullName evidence="5">Prohibitin family protein</fullName>
    </submittedName>
</protein>
<accession>A0A9C9EKN1</accession>
<evidence type="ECO:0000313" key="6">
    <source>
        <dbReference type="Proteomes" id="UP000885826"/>
    </source>
</evidence>
<dbReference type="GO" id="GO:0016020">
    <property type="term" value="C:membrane"/>
    <property type="evidence" value="ECO:0007669"/>
    <property type="project" value="UniProtKB-SubCell"/>
</dbReference>
<comment type="subcellular location">
    <subcellularLocation>
        <location evidence="1">Membrane</location>
    </subcellularLocation>
</comment>
<dbReference type="PANTHER" id="PTHR23222:SF1">
    <property type="entry name" value="PROHIBITIN-2"/>
    <property type="match status" value="1"/>
</dbReference>
<gene>
    <name evidence="5" type="ORF">ENI34_00075</name>
</gene>
<evidence type="ECO:0000256" key="2">
    <source>
        <dbReference type="ARBA" id="ARBA00023136"/>
    </source>
</evidence>
<dbReference type="InterPro" id="IPR001972">
    <property type="entry name" value="Stomatin_HflK_fam"/>
</dbReference>
<dbReference type="Pfam" id="PF01145">
    <property type="entry name" value="Band_7"/>
    <property type="match status" value="1"/>
</dbReference>
<dbReference type="SMART" id="SM00244">
    <property type="entry name" value="PHB"/>
    <property type="match status" value="1"/>
</dbReference>
<evidence type="ECO:0000259" key="4">
    <source>
        <dbReference type="SMART" id="SM00244"/>
    </source>
</evidence>
<dbReference type="AlphaFoldDB" id="A0A9C9EKN1"/>
<dbReference type="InterPro" id="IPR000163">
    <property type="entry name" value="Prohibitin"/>
</dbReference>